<evidence type="ECO:0000313" key="3">
    <source>
        <dbReference type="EMBL" id="CEL65053.1"/>
    </source>
</evidence>
<feature type="compositionally biased region" description="Low complexity" evidence="1">
    <location>
        <begin position="1446"/>
        <end position="1472"/>
    </location>
</feature>
<reference evidence="4" key="3">
    <citation type="journal article" date="2012" name="PLoS Pathog.">
        <title>Comparative genomics of the apicomplexan parasites Toxoplasma gondii and Neospora caninum: Coccidia differing in host range and transmission strategy.</title>
        <authorList>
            <person name="Reid A.J."/>
            <person name="Vermont S.J."/>
            <person name="Cotton J.A."/>
            <person name="Harris D."/>
            <person name="Hill-Cawthorne G.A."/>
            <person name="Konen-Waisman S."/>
            <person name="Latham S.M."/>
            <person name="Mourier T."/>
            <person name="Norton R."/>
            <person name="Quail M.A."/>
            <person name="Sanders M."/>
            <person name="Shanmugam D."/>
            <person name="Sohal A."/>
            <person name="Wasmuth J.D."/>
            <person name="Brunk B."/>
            <person name="Grigg M.E."/>
            <person name="Howard J.C."/>
            <person name="Parkinson J."/>
            <person name="Roos D.S."/>
            <person name="Trees A.J."/>
            <person name="Berriman M."/>
            <person name="Pain A."/>
            <person name="Wastling J.M."/>
        </authorList>
    </citation>
    <scope>NUCLEOTIDE SEQUENCE [LARGE SCALE GENOMIC DNA]</scope>
    <source>
        <strain evidence="4">Liverpool</strain>
    </source>
</reference>
<feature type="compositionally biased region" description="Polar residues" evidence="1">
    <location>
        <begin position="1540"/>
        <end position="1551"/>
    </location>
</feature>
<feature type="region of interest" description="Disordered" evidence="1">
    <location>
        <begin position="937"/>
        <end position="1115"/>
    </location>
</feature>
<reference evidence="2" key="1">
    <citation type="submission" date="2011-02" db="EMBL/GenBank/DDBJ databases">
        <authorList>
            <person name="Aslett M."/>
        </authorList>
    </citation>
    <scope>NUCLEOTIDE SEQUENCE</scope>
    <source>
        <strain evidence="2">Liverpool</strain>
    </source>
</reference>
<dbReference type="OMA" id="MMEELWH"/>
<evidence type="ECO:0000256" key="1">
    <source>
        <dbReference type="SAM" id="MobiDB-lite"/>
    </source>
</evidence>
<feature type="region of interest" description="Disordered" evidence="1">
    <location>
        <begin position="510"/>
        <end position="796"/>
    </location>
</feature>
<feature type="region of interest" description="Disordered" evidence="1">
    <location>
        <begin position="29"/>
        <end position="64"/>
    </location>
</feature>
<gene>
    <name evidence="3" type="ORF">BN1204_009130</name>
    <name evidence="2" type="ORF">NCLIV_009130</name>
</gene>
<feature type="compositionally biased region" description="Low complexity" evidence="1">
    <location>
        <begin position="432"/>
        <end position="474"/>
    </location>
</feature>
<organism evidence="2 4">
    <name type="scientific">Neospora caninum (strain Liverpool)</name>
    <dbReference type="NCBI Taxonomy" id="572307"/>
    <lineage>
        <taxon>Eukaryota</taxon>
        <taxon>Sar</taxon>
        <taxon>Alveolata</taxon>
        <taxon>Apicomplexa</taxon>
        <taxon>Conoidasida</taxon>
        <taxon>Coccidia</taxon>
        <taxon>Eucoccidiorida</taxon>
        <taxon>Eimeriorina</taxon>
        <taxon>Sarcocystidae</taxon>
        <taxon>Neospora</taxon>
    </lineage>
</organism>
<dbReference type="EMBL" id="LN714477">
    <property type="protein sequence ID" value="CEL65053.1"/>
    <property type="molecule type" value="Genomic_DNA"/>
</dbReference>
<evidence type="ECO:0000313" key="4">
    <source>
        <dbReference type="Proteomes" id="UP000007494"/>
    </source>
</evidence>
<feature type="region of interest" description="Disordered" evidence="1">
    <location>
        <begin position="1708"/>
        <end position="1731"/>
    </location>
</feature>
<feature type="region of interest" description="Disordered" evidence="1">
    <location>
        <begin position="1426"/>
        <end position="1473"/>
    </location>
</feature>
<dbReference type="RefSeq" id="XP_003880477.1">
    <property type="nucleotide sequence ID" value="XM_003880428.1"/>
</dbReference>
<feature type="compositionally biased region" description="Polar residues" evidence="1">
    <location>
        <begin position="1435"/>
        <end position="1445"/>
    </location>
</feature>
<feature type="region of interest" description="Disordered" evidence="1">
    <location>
        <begin position="196"/>
        <end position="220"/>
    </location>
</feature>
<feature type="compositionally biased region" description="Basic and acidic residues" evidence="1">
    <location>
        <begin position="1341"/>
        <end position="1352"/>
    </location>
</feature>
<dbReference type="InParanoid" id="F0V9L8"/>
<dbReference type="VEuPathDB" id="ToxoDB:NCLIV_009130"/>
<dbReference type="OrthoDB" id="332900at2759"/>
<feature type="compositionally biased region" description="Low complexity" evidence="1">
    <location>
        <begin position="196"/>
        <end position="218"/>
    </location>
</feature>
<feature type="region of interest" description="Disordered" evidence="1">
    <location>
        <begin position="416"/>
        <end position="476"/>
    </location>
</feature>
<dbReference type="Proteomes" id="UP000007494">
    <property type="component" value="Chromosome III"/>
</dbReference>
<feature type="region of interest" description="Disordered" evidence="1">
    <location>
        <begin position="1517"/>
        <end position="1586"/>
    </location>
</feature>
<reference evidence="2" key="2">
    <citation type="submission" date="2011-03" db="EMBL/GenBank/DDBJ databases">
        <title>Comparative genomics and transcriptomics of Neospora caninum and Toxoplasma gondii.</title>
        <authorList>
            <person name="Reid A.J."/>
            <person name="Sohal A."/>
            <person name="Harris D."/>
            <person name="Quail M."/>
            <person name="Sanders M."/>
            <person name="Berriman M."/>
            <person name="Wastling J.M."/>
            <person name="Pain A."/>
        </authorList>
    </citation>
    <scope>NUCLEOTIDE SEQUENCE</scope>
    <source>
        <strain evidence="2">Liverpool</strain>
    </source>
</reference>
<proteinExistence type="predicted"/>
<feature type="region of interest" description="Disordered" evidence="1">
    <location>
        <begin position="1370"/>
        <end position="1403"/>
    </location>
</feature>
<keyword evidence="4" id="KW-1185">Reference proteome</keyword>
<feature type="compositionally biased region" description="Basic and acidic residues" evidence="1">
    <location>
        <begin position="1565"/>
        <end position="1584"/>
    </location>
</feature>
<accession>F0V9L8</accession>
<feature type="compositionally biased region" description="Basic and acidic residues" evidence="1">
    <location>
        <begin position="581"/>
        <end position="594"/>
    </location>
</feature>
<dbReference type="GeneID" id="13441470"/>
<feature type="compositionally biased region" description="Basic and acidic residues" evidence="1">
    <location>
        <begin position="612"/>
        <end position="624"/>
    </location>
</feature>
<evidence type="ECO:0000313" key="2">
    <source>
        <dbReference type="EMBL" id="CBZ50444.1"/>
    </source>
</evidence>
<feature type="compositionally biased region" description="Basic and acidic residues" evidence="1">
    <location>
        <begin position="710"/>
        <end position="720"/>
    </location>
</feature>
<protein>
    <submittedName>
        <fullName evidence="2">Uncharacterized protein</fullName>
    </submittedName>
</protein>
<feature type="compositionally biased region" description="Basic and acidic residues" evidence="1">
    <location>
        <begin position="1372"/>
        <end position="1382"/>
    </location>
</feature>
<feature type="compositionally biased region" description="Basic and acidic residues" evidence="1">
    <location>
        <begin position="736"/>
        <end position="751"/>
    </location>
</feature>
<feature type="compositionally biased region" description="Basic and acidic residues" evidence="1">
    <location>
        <begin position="677"/>
        <end position="695"/>
    </location>
</feature>
<feature type="compositionally biased region" description="Basic and acidic residues" evidence="1">
    <location>
        <begin position="49"/>
        <end position="64"/>
    </location>
</feature>
<name>F0V9L8_NEOCL</name>
<sequence length="1731" mass="186327">MASPGCPLCSGSGTYRIGPRVKLREKLLAQHGLGPRPSPLPPTPSLDGSAEHTQEGKDRETAREEAQLAWLRRHLLCGLEEQERQSYRCPFCFPPCSAEPAQAAGELETGEGTLSLSSQRVLFIPVNPERAEAVRKRLNARLEQHGVLVTEELTEEEVVAQFIKTESPMSCAPARNSTREALLPFAQLPVSHALSYSSPSSAPPASASLPSSHSAAPVAVPPPRVDLSNLSTANQQIIAQLVRLGYPFERALSAVREAKLSPILHVCVDKAEELEANDLSKLLLDLGSVEAREELDVARASRNQKTKEDLQLGLTPLWEEDPEFMKQYVAASPLFLSLLTRRVEMRVLLHTLLRLRASALKAYPLAAPAYLQSKDSRLSRLLLCLTREEVPVVNSHHRRLLLQCCRRMRLARNRGARLAKSEENNEQAENGSLTASTLSLPSLRASRTSSFPSPPHSRSATSPSRARSVASPLPRFHRSGACRNEQSFGHFSQRDCFSCSSLASSQETEPCVETHGFEGRSSEEAPAAAFSPPQSPSPPPACTPSRTSRRTLGQGTRCRGKKEVDSFEAVAVDTTFSQSPEEGRSPSQERRVSSDENSAPSRHPHPTQARFSARELEREKEDLAQNRAGCGVPRTKRARRPAELQRGPGAKFGCRGEDEAAEALRQPWRGCTDGEEASGRGKKGEGETENGEARTESSGGGRRRRSPGTESRDDGPHADGEGNAGKNETETASEASEPREKEEKAEVERRERARGRMNGEETKGSEGEDASTQAKRKKEESELAFLEEQWNTSDGDSTKAELLEAFMQEHKEGLQETLFFSNVGSVGAPPRFLSARSRCALLLDLFSALSSSLVSSLASRAAQPPDVGAGHEAAFESGLAEANRNNGAFDSERSRRVAPLQRVYVRLHPGVWPPALVFRVESTDAAARSAAMALATSLRPDQPLTHLSEGSDSEDSQQEETGHEEDWTAEASPPSPPVSSSGRVASCDAPKAPERRTSSPTGAATDEGDSREGTEKRGRGGKEEEREEREKDMDEEREDDDCLILGEGFAPHACPSPLSSTLSCEERASSCEGSSSRARPAFSVSGCLSRGGTSQGFAGKDRKGGFSPENADSDDELQRAIAASLWTYSREQTAKRKRNGLITDFFQVSKKPKASPVAAAQKRSSSSLTRARAGVAPTIRVGPRPRPASRCGSGKDPTGKSASGAPARPSVSAKAGARQHAGGLWDGRRTRKGGAGEAEDAGRERAEFAREEKREWTEGRQTQEREEHALGARQEGDGRRTKVENCLRRDADRLVGNATKYASLESQNRRSSGGTSPSFSPASPSPSASTGPQLFAPQGLHSDRLWSRREGQEVAEEEVEAAVAELAAALCDDSRSVEREDSAASLSGTETVDAGPSGGTWKPLVRTAGSKWSLVSCAYTSVFPPPSAPGRRWTSKTCSRSASVGSQAPHASPSVASASAGSPSSPCPASASQRPLCSSLLLAEFAKTSDREKGALLAEMMEELWHAAYADPRLEGATDATESAGRSVAEKPPSLAANHLNRSSLAESSVGSEGPCGTAENGAGAERESENRKYSERRDEEGMRSRSVAFSATAGFSGHAEAASEALDSQRWFDSEFSEDEAYLLRGYSTEQPKQTPAFPLRTGNWIQTSRFLSSRMRANLQRVCTRGRTEKSKAPFACDNNADEEKTDDGVECIGSSAVPSLCGVRARSTGKSSPCDHASGQIGSAKSIL</sequence>
<dbReference type="EMBL" id="FR823383">
    <property type="protein sequence ID" value="CBZ50444.1"/>
    <property type="molecule type" value="Genomic_DNA"/>
</dbReference>
<feature type="region of interest" description="Disordered" evidence="1">
    <location>
        <begin position="1146"/>
        <end position="1358"/>
    </location>
</feature>
<feature type="compositionally biased region" description="Basic and acidic residues" evidence="1">
    <location>
        <begin position="1240"/>
        <end position="1293"/>
    </location>
</feature>
<feature type="compositionally biased region" description="Basic and acidic residues" evidence="1">
    <location>
        <begin position="757"/>
        <end position="766"/>
    </location>
</feature>
<feature type="compositionally biased region" description="Low complexity" evidence="1">
    <location>
        <begin position="1311"/>
        <end position="1332"/>
    </location>
</feature>
<reference evidence="3" key="4">
    <citation type="journal article" date="2015" name="PLoS ONE">
        <title>Comprehensive Evaluation of Toxoplasma gondii VEG and Neospora caninum LIV Genomes with Tachyzoite Stage Transcriptome and Proteome Defines Novel Transcript Features.</title>
        <authorList>
            <person name="Ramaprasad A."/>
            <person name="Mourier T."/>
            <person name="Naeem R."/>
            <person name="Malas T.B."/>
            <person name="Moussa E."/>
            <person name="Panigrahi A."/>
            <person name="Vermont S.J."/>
            <person name="Otto T.D."/>
            <person name="Wastling J."/>
            <person name="Pain A."/>
        </authorList>
    </citation>
    <scope>NUCLEOTIDE SEQUENCE</scope>
    <source>
        <strain evidence="3">Liverpool</strain>
    </source>
</reference>
<dbReference type="eggNOG" id="ENOG502QZJC">
    <property type="taxonomic scope" value="Eukaryota"/>
</dbReference>
<feature type="compositionally biased region" description="Basic and acidic residues" evidence="1">
    <location>
        <begin position="1008"/>
        <end position="1034"/>
    </location>
</feature>
<feature type="compositionally biased region" description="Pro residues" evidence="1">
    <location>
        <begin position="533"/>
        <end position="542"/>
    </location>
</feature>